<proteinExistence type="predicted"/>
<evidence type="ECO:0000256" key="1">
    <source>
        <dbReference type="SAM" id="MobiDB-lite"/>
    </source>
</evidence>
<dbReference type="AlphaFoldDB" id="A0AAN7PQD1"/>
<evidence type="ECO:0000313" key="2">
    <source>
        <dbReference type="EMBL" id="KAK4829613.1"/>
    </source>
</evidence>
<keyword evidence="3" id="KW-1185">Reference proteome</keyword>
<accession>A0AAN7PQD1</accession>
<dbReference type="Proteomes" id="UP001333110">
    <property type="component" value="Unassembled WGS sequence"/>
</dbReference>
<gene>
    <name evidence="2" type="ORF">QYF61_005740</name>
</gene>
<protein>
    <submittedName>
        <fullName evidence="2">Uncharacterized protein</fullName>
    </submittedName>
</protein>
<evidence type="ECO:0000313" key="3">
    <source>
        <dbReference type="Proteomes" id="UP001333110"/>
    </source>
</evidence>
<comment type="caution">
    <text evidence="2">The sequence shown here is derived from an EMBL/GenBank/DDBJ whole genome shotgun (WGS) entry which is preliminary data.</text>
</comment>
<feature type="region of interest" description="Disordered" evidence="1">
    <location>
        <begin position="1"/>
        <end position="20"/>
    </location>
</feature>
<sequence length="193" mass="21705">MPLGHRAIDHNSASATIQPNPYPLSGPSIKSIKSMCLQFRDKNVVRDSVIRFAQVQGFIPWYSTKQISEEAKVCSPEVFGEGRELAVHPPQCPEDLELHHFMLTAAKAALELHIPHQPLLVGENKVQHSTSPHWVLYHLEKEVIINAFQEPPGLLMPCCVVPPTDIGVVEVPSEDQHLYTDLFYPFNAKRKKT</sequence>
<feature type="non-terminal residue" evidence="2">
    <location>
        <position position="193"/>
    </location>
</feature>
<organism evidence="2 3">
    <name type="scientific">Mycteria americana</name>
    <name type="common">Wood stork</name>
    <dbReference type="NCBI Taxonomy" id="33587"/>
    <lineage>
        <taxon>Eukaryota</taxon>
        <taxon>Metazoa</taxon>
        <taxon>Chordata</taxon>
        <taxon>Craniata</taxon>
        <taxon>Vertebrata</taxon>
        <taxon>Euteleostomi</taxon>
        <taxon>Archelosauria</taxon>
        <taxon>Archosauria</taxon>
        <taxon>Dinosauria</taxon>
        <taxon>Saurischia</taxon>
        <taxon>Theropoda</taxon>
        <taxon>Coelurosauria</taxon>
        <taxon>Aves</taxon>
        <taxon>Neognathae</taxon>
        <taxon>Neoaves</taxon>
        <taxon>Aequornithes</taxon>
        <taxon>Ciconiiformes</taxon>
        <taxon>Ciconiidae</taxon>
        <taxon>Mycteria</taxon>
    </lineage>
</organism>
<name>A0AAN7PQD1_MYCAM</name>
<reference evidence="2 3" key="1">
    <citation type="journal article" date="2023" name="J. Hered.">
        <title>Chromosome-level genome of the wood stork (Mycteria americana) provides insight into avian chromosome evolution.</title>
        <authorList>
            <person name="Flamio R. Jr."/>
            <person name="Ramstad K.M."/>
        </authorList>
    </citation>
    <scope>NUCLEOTIDE SEQUENCE [LARGE SCALE GENOMIC DNA]</scope>
    <source>
        <strain evidence="2">JAX WOST 10</strain>
    </source>
</reference>
<dbReference type="EMBL" id="JAUNZN010000001">
    <property type="protein sequence ID" value="KAK4829613.1"/>
    <property type="molecule type" value="Genomic_DNA"/>
</dbReference>